<accession>A0ABW6P4L7</accession>
<name>A0ABW6P4L7_9NOCA</name>
<dbReference type="RefSeq" id="WP_387395641.1">
    <property type="nucleotide sequence ID" value="NZ_JBIAMT010000003.1"/>
</dbReference>
<evidence type="ECO:0000256" key="2">
    <source>
        <dbReference type="SAM" id="SignalP"/>
    </source>
</evidence>
<sequence>MLLAVLALVIGCGAVVGARNAPHADAKPINPYVPCSQWQVEHPGWPCFGNFPEIEEPSPPPTPPPSSGPGLPTPAPPPASPQTTTAPPPAAALTPPPAPPSDDPCDAIIPVPDYVPPALPGNPPNAPCGNRPPTFRELLDYFLRTPVRQLSDGQYPDEDTLLQRVNACVNHDDLHRPQYPDAYGFEDSMWTVVGMERGLGAERAILGCDAVRHMILDGNTRYDGKIHDPRSNPRAFMYCMQNIMRKPNSAKIDTRTGNQKFVYQYAPGKEAVMYVGPAENGVRQIRTVYTNSDPDDWVGCAGPSMAGPIR</sequence>
<comment type="caution">
    <text evidence="3">The sequence shown here is derived from an EMBL/GenBank/DDBJ whole genome shotgun (WGS) entry which is preliminary data.</text>
</comment>
<protein>
    <submittedName>
        <fullName evidence="3">Uncharacterized protein</fullName>
    </submittedName>
</protein>
<keyword evidence="4" id="KW-1185">Reference proteome</keyword>
<evidence type="ECO:0000313" key="3">
    <source>
        <dbReference type="EMBL" id="MFF0498341.1"/>
    </source>
</evidence>
<organism evidence="3 4">
    <name type="scientific">Nocardia aobensis</name>
    <dbReference type="NCBI Taxonomy" id="257277"/>
    <lineage>
        <taxon>Bacteria</taxon>
        <taxon>Bacillati</taxon>
        <taxon>Actinomycetota</taxon>
        <taxon>Actinomycetes</taxon>
        <taxon>Mycobacteriales</taxon>
        <taxon>Nocardiaceae</taxon>
        <taxon>Nocardia</taxon>
    </lineage>
</organism>
<feature type="signal peptide" evidence="2">
    <location>
        <begin position="1"/>
        <end position="17"/>
    </location>
</feature>
<keyword evidence="2" id="KW-0732">Signal</keyword>
<feature type="chain" id="PRO_5046559354" evidence="2">
    <location>
        <begin position="18"/>
        <end position="310"/>
    </location>
</feature>
<dbReference type="EMBL" id="JBIAMT010000003">
    <property type="protein sequence ID" value="MFF0498341.1"/>
    <property type="molecule type" value="Genomic_DNA"/>
</dbReference>
<evidence type="ECO:0000313" key="4">
    <source>
        <dbReference type="Proteomes" id="UP001601442"/>
    </source>
</evidence>
<proteinExistence type="predicted"/>
<evidence type="ECO:0000256" key="1">
    <source>
        <dbReference type="SAM" id="MobiDB-lite"/>
    </source>
</evidence>
<feature type="region of interest" description="Disordered" evidence="1">
    <location>
        <begin position="47"/>
        <end position="129"/>
    </location>
</feature>
<dbReference type="Proteomes" id="UP001601442">
    <property type="component" value="Unassembled WGS sequence"/>
</dbReference>
<feature type="compositionally biased region" description="Pro residues" evidence="1">
    <location>
        <begin position="113"/>
        <end position="126"/>
    </location>
</feature>
<gene>
    <name evidence="3" type="ORF">ACFYU5_18170</name>
</gene>
<reference evidence="3 4" key="1">
    <citation type="submission" date="2024-10" db="EMBL/GenBank/DDBJ databases">
        <title>The Natural Products Discovery Center: Release of the First 8490 Sequenced Strains for Exploring Actinobacteria Biosynthetic Diversity.</title>
        <authorList>
            <person name="Kalkreuter E."/>
            <person name="Kautsar S.A."/>
            <person name="Yang D."/>
            <person name="Bader C.D."/>
            <person name="Teijaro C.N."/>
            <person name="Fluegel L."/>
            <person name="Davis C.M."/>
            <person name="Simpson J.R."/>
            <person name="Lauterbach L."/>
            <person name="Steele A.D."/>
            <person name="Gui C."/>
            <person name="Meng S."/>
            <person name="Li G."/>
            <person name="Viehrig K."/>
            <person name="Ye F."/>
            <person name="Su P."/>
            <person name="Kiefer A.F."/>
            <person name="Nichols A."/>
            <person name="Cepeda A.J."/>
            <person name="Yan W."/>
            <person name="Fan B."/>
            <person name="Jiang Y."/>
            <person name="Adhikari A."/>
            <person name="Zheng C.-J."/>
            <person name="Schuster L."/>
            <person name="Cowan T.M."/>
            <person name="Smanski M.J."/>
            <person name="Chevrette M.G."/>
            <person name="De Carvalho L.P.S."/>
            <person name="Shen B."/>
        </authorList>
    </citation>
    <scope>NUCLEOTIDE SEQUENCE [LARGE SCALE GENOMIC DNA]</scope>
    <source>
        <strain evidence="3 4">NPDC004119</strain>
    </source>
</reference>
<feature type="compositionally biased region" description="Pro residues" evidence="1">
    <location>
        <begin position="57"/>
        <end position="102"/>
    </location>
</feature>